<keyword evidence="2" id="KW-1185">Reference proteome</keyword>
<name>A0ACD2ZZR8_9AGAR</name>
<accession>A0ACD2ZZR8</accession>
<gene>
    <name evidence="1" type="ORF">BDN72DRAFT_781827</name>
</gene>
<protein>
    <submittedName>
        <fullName evidence="1">Uncharacterized protein</fullName>
    </submittedName>
</protein>
<proteinExistence type="predicted"/>
<evidence type="ECO:0000313" key="1">
    <source>
        <dbReference type="EMBL" id="TFK58634.1"/>
    </source>
</evidence>
<evidence type="ECO:0000313" key="2">
    <source>
        <dbReference type="Proteomes" id="UP000308600"/>
    </source>
</evidence>
<dbReference type="Proteomes" id="UP000308600">
    <property type="component" value="Unassembled WGS sequence"/>
</dbReference>
<dbReference type="EMBL" id="ML209265">
    <property type="protein sequence ID" value="TFK58634.1"/>
    <property type="molecule type" value="Genomic_DNA"/>
</dbReference>
<sequence>MPPAKGALWEFFLAGSKQNGSHVCAHCLGCLETKRPAGSTIDLDDEGNPKLTSESWVIDACNEDVGGVLGVKKSMIAHILGPHGNKPCPNSSEAARKVARKARENTDGGGKKRERDPSSDEEGSGEKKKVKRKALARVEKNMKQTQLKLFRGIQVPFNEEQMKIVQEQFLRATISANLPFRWVEDPEVVALFLLFRSTAGLVIPSRQQVSGELLDKANSEVMKRVKAVLDGRYAVLASDGWKDESKDSVSGVNLTVGGKTYLIDLILATAHKKDGESMCNAFEGMIDKAEQLYGVVVVGFCCDNDGGSQRGRKDLVLRHPWLFGPPCCAHQFQLVLGEYFTVNVDAAKTAEQATDLIGWVLNHARVRSIFNEVQATSPSGKVLAFLVANMTRWTTHFIAFDRLGDLKDSLRRAVLLRKDEIISAQVGAEKNRQKREKLQQDAETHCDLIDDRGFWDRLTLIVDDLEPICFGLNMNQTDAMRPDQALLTFVGIFLYFQKHVNPVVAAGMTKRIEKRWKALDQPMFVLALVLNPYQGVSRFGNRADISPFTLSTIFNETYRRVRSRPPKTPRSEDQEKEYNVTKQCKEREASAAFMNYLTSKGAFEHWENNKENFRSVNGDNPILVWEALSTTSAVSELADFAILLLGICVNQAGLERNFSDLKIKKTRLRNRLKLPKLEKMAKVGADIRSSQKDAGLVDERVKRTNHDQSKLTTLLEVPRYADLLEDGEDSSGGEAESTAEEATKPKIVKSRAAWRKEMAKWIREEQERDSDDEDEIANVTYGRKRSKWLPKTLEILFAGQTESDVNEKEKRRQRRNAYSEEARLMELLVDEEMDEDKILDDGEREGSGDDFEG</sequence>
<organism evidence="1 2">
    <name type="scientific">Pluteus cervinus</name>
    <dbReference type="NCBI Taxonomy" id="181527"/>
    <lineage>
        <taxon>Eukaryota</taxon>
        <taxon>Fungi</taxon>
        <taxon>Dikarya</taxon>
        <taxon>Basidiomycota</taxon>
        <taxon>Agaricomycotina</taxon>
        <taxon>Agaricomycetes</taxon>
        <taxon>Agaricomycetidae</taxon>
        <taxon>Agaricales</taxon>
        <taxon>Pluteineae</taxon>
        <taxon>Pluteaceae</taxon>
        <taxon>Pluteus</taxon>
    </lineage>
</organism>
<reference evidence="1 2" key="1">
    <citation type="journal article" date="2019" name="Nat. Ecol. Evol.">
        <title>Megaphylogeny resolves global patterns of mushroom evolution.</title>
        <authorList>
            <person name="Varga T."/>
            <person name="Krizsan K."/>
            <person name="Foldi C."/>
            <person name="Dima B."/>
            <person name="Sanchez-Garcia M."/>
            <person name="Sanchez-Ramirez S."/>
            <person name="Szollosi G.J."/>
            <person name="Szarkandi J.G."/>
            <person name="Papp V."/>
            <person name="Albert L."/>
            <person name="Andreopoulos W."/>
            <person name="Angelini C."/>
            <person name="Antonin V."/>
            <person name="Barry K.W."/>
            <person name="Bougher N.L."/>
            <person name="Buchanan P."/>
            <person name="Buyck B."/>
            <person name="Bense V."/>
            <person name="Catcheside P."/>
            <person name="Chovatia M."/>
            <person name="Cooper J."/>
            <person name="Damon W."/>
            <person name="Desjardin D."/>
            <person name="Finy P."/>
            <person name="Geml J."/>
            <person name="Haridas S."/>
            <person name="Hughes K."/>
            <person name="Justo A."/>
            <person name="Karasinski D."/>
            <person name="Kautmanova I."/>
            <person name="Kiss B."/>
            <person name="Kocsube S."/>
            <person name="Kotiranta H."/>
            <person name="LaButti K.M."/>
            <person name="Lechner B.E."/>
            <person name="Liimatainen K."/>
            <person name="Lipzen A."/>
            <person name="Lukacs Z."/>
            <person name="Mihaltcheva S."/>
            <person name="Morgado L.N."/>
            <person name="Niskanen T."/>
            <person name="Noordeloos M.E."/>
            <person name="Ohm R.A."/>
            <person name="Ortiz-Santana B."/>
            <person name="Ovrebo C."/>
            <person name="Racz N."/>
            <person name="Riley R."/>
            <person name="Savchenko A."/>
            <person name="Shiryaev A."/>
            <person name="Soop K."/>
            <person name="Spirin V."/>
            <person name="Szebenyi C."/>
            <person name="Tomsovsky M."/>
            <person name="Tulloss R.E."/>
            <person name="Uehling J."/>
            <person name="Grigoriev I.V."/>
            <person name="Vagvolgyi C."/>
            <person name="Papp T."/>
            <person name="Martin F.M."/>
            <person name="Miettinen O."/>
            <person name="Hibbett D.S."/>
            <person name="Nagy L.G."/>
        </authorList>
    </citation>
    <scope>NUCLEOTIDE SEQUENCE [LARGE SCALE GENOMIC DNA]</scope>
    <source>
        <strain evidence="1 2">NL-1719</strain>
    </source>
</reference>